<keyword evidence="3" id="KW-0418">Kinase</keyword>
<dbReference type="InterPro" id="IPR043129">
    <property type="entry name" value="ATPase_NBD"/>
</dbReference>
<dbReference type="SUPFAM" id="SSF53067">
    <property type="entry name" value="Actin-like ATPase domain"/>
    <property type="match status" value="2"/>
</dbReference>
<proteinExistence type="inferred from homology"/>
<dbReference type="PANTHER" id="PTHR43095">
    <property type="entry name" value="SUGAR KINASE"/>
    <property type="match status" value="1"/>
</dbReference>
<dbReference type="AlphaFoldDB" id="S3K220"/>
<evidence type="ECO:0000313" key="6">
    <source>
        <dbReference type="EMBL" id="EPF30966.1"/>
    </source>
</evidence>
<comment type="similarity">
    <text evidence="1">Belongs to the FGGY kinase family.</text>
</comment>
<feature type="domain" description="Carbohydrate kinase FGGY N-terminal" evidence="4">
    <location>
        <begin position="4"/>
        <end position="247"/>
    </location>
</feature>
<dbReference type="STRING" id="1125699.HMPREF9194_01293"/>
<name>S3K220_TREMA</name>
<evidence type="ECO:0000259" key="4">
    <source>
        <dbReference type="Pfam" id="PF00370"/>
    </source>
</evidence>
<dbReference type="Proteomes" id="UP000014541">
    <property type="component" value="Unassembled WGS sequence"/>
</dbReference>
<keyword evidence="7" id="KW-1185">Reference proteome</keyword>
<evidence type="ECO:0000259" key="5">
    <source>
        <dbReference type="Pfam" id="PF02782"/>
    </source>
</evidence>
<reference evidence="6 7" key="1">
    <citation type="submission" date="2013-04" db="EMBL/GenBank/DDBJ databases">
        <title>The Genome Sequence of Treponema maltophilum ATCC 51939.</title>
        <authorList>
            <consortium name="The Broad Institute Genomics Platform"/>
            <person name="Earl A."/>
            <person name="Ward D."/>
            <person name="Feldgarden M."/>
            <person name="Gevers D."/>
            <person name="Leonetti C."/>
            <person name="Blanton J.M."/>
            <person name="Dewhirst F.E."/>
            <person name="Izard J."/>
            <person name="Walker B."/>
            <person name="Young S."/>
            <person name="Zeng Q."/>
            <person name="Gargeya S."/>
            <person name="Fitzgerald M."/>
            <person name="Haas B."/>
            <person name="Abouelleil A."/>
            <person name="Allen A.W."/>
            <person name="Alvarado L."/>
            <person name="Arachchi H.M."/>
            <person name="Berlin A.M."/>
            <person name="Chapman S.B."/>
            <person name="Gainer-Dewar J."/>
            <person name="Goldberg J."/>
            <person name="Griggs A."/>
            <person name="Gujja S."/>
            <person name="Hansen M."/>
            <person name="Howarth C."/>
            <person name="Imamovic A."/>
            <person name="Ireland A."/>
            <person name="Larimer J."/>
            <person name="McCowan C."/>
            <person name="Murphy C."/>
            <person name="Pearson M."/>
            <person name="Poon T.W."/>
            <person name="Priest M."/>
            <person name="Roberts A."/>
            <person name="Saif S."/>
            <person name="Shea T."/>
            <person name="Sisk P."/>
            <person name="Sykes S."/>
            <person name="Wortman J."/>
            <person name="Nusbaum C."/>
            <person name="Birren B."/>
        </authorList>
    </citation>
    <scope>NUCLEOTIDE SEQUENCE [LARGE SCALE GENOMIC DNA]</scope>
    <source>
        <strain evidence="6 7">ATCC 51939</strain>
    </source>
</reference>
<dbReference type="InterPro" id="IPR000577">
    <property type="entry name" value="Carb_kinase_FGGY"/>
</dbReference>
<dbReference type="GO" id="GO:0016301">
    <property type="term" value="F:kinase activity"/>
    <property type="evidence" value="ECO:0007669"/>
    <property type="project" value="UniProtKB-KW"/>
</dbReference>
<evidence type="ECO:0000256" key="3">
    <source>
        <dbReference type="ARBA" id="ARBA00022777"/>
    </source>
</evidence>
<dbReference type="PIRSF" id="PIRSF000538">
    <property type="entry name" value="GlpK"/>
    <property type="match status" value="1"/>
</dbReference>
<keyword evidence="2" id="KW-0808">Transferase</keyword>
<evidence type="ECO:0000256" key="1">
    <source>
        <dbReference type="ARBA" id="ARBA00009156"/>
    </source>
</evidence>
<dbReference type="Gene3D" id="3.30.420.40">
    <property type="match status" value="2"/>
</dbReference>
<evidence type="ECO:0000313" key="7">
    <source>
        <dbReference type="Proteomes" id="UP000014541"/>
    </source>
</evidence>
<dbReference type="PANTHER" id="PTHR43095:SF5">
    <property type="entry name" value="XYLULOSE KINASE"/>
    <property type="match status" value="1"/>
</dbReference>
<dbReference type="Pfam" id="PF02782">
    <property type="entry name" value="FGGY_C"/>
    <property type="match status" value="1"/>
</dbReference>
<comment type="caution">
    <text evidence="6">The sequence shown here is derived from an EMBL/GenBank/DDBJ whole genome shotgun (WGS) entry which is preliminary data.</text>
</comment>
<dbReference type="InterPro" id="IPR018485">
    <property type="entry name" value="FGGY_C"/>
</dbReference>
<dbReference type="InterPro" id="IPR050406">
    <property type="entry name" value="FGGY_Carb_Kinase"/>
</dbReference>
<protein>
    <recommendedName>
        <fullName evidence="8">Xylulokinase</fullName>
    </recommendedName>
</protein>
<evidence type="ECO:0008006" key="8">
    <source>
        <dbReference type="Google" id="ProtNLM"/>
    </source>
</evidence>
<organism evidence="6 7">
    <name type="scientific">Treponema maltophilum ATCC 51939</name>
    <dbReference type="NCBI Taxonomy" id="1125699"/>
    <lineage>
        <taxon>Bacteria</taxon>
        <taxon>Pseudomonadati</taxon>
        <taxon>Spirochaetota</taxon>
        <taxon>Spirochaetia</taxon>
        <taxon>Spirochaetales</taxon>
        <taxon>Treponemataceae</taxon>
        <taxon>Treponema</taxon>
    </lineage>
</organism>
<dbReference type="CDD" id="cd07805">
    <property type="entry name" value="ASKHA_NBD_FGGY_CvXK-like"/>
    <property type="match status" value="1"/>
</dbReference>
<gene>
    <name evidence="6" type="ORF">HMPREF9194_01293</name>
</gene>
<accession>S3K220</accession>
<dbReference type="eggNOG" id="COG1070">
    <property type="taxonomic scope" value="Bacteria"/>
</dbReference>
<feature type="domain" description="Carbohydrate kinase FGGY C-terminal" evidence="5">
    <location>
        <begin position="258"/>
        <end position="451"/>
    </location>
</feature>
<sequence>MKRYLLAHDLGTSGNKAVLFDTQTLSIVGDCTEVYQTYYPQDGFAEHNPEQWWQAVCMATKKLLTGTGISANDIAAVSFSAIMNTCLPVDKNGKPLCNAVIWADQRGAEQLNKLYSAADENTFYTTTGHRINGTYSIAKMLWLQEHKPEIFGAAYKFLQVKDYVIRKMTGNFMSDYSDASHVGCLNRNTKKYWSKLLEALHIPEEKLPELKKSTDAAGTLISSAAEECGLIAGIPVIVGGGDGCCATAGAGVYKTGSAYNALGTSSWNGTLSKTPLADPDKTCFSLIHLDGEQYLSLGTMQSAGHSIEWLMTNLFPDFQTNKTSCFAYVNDEIRKQLESGNASQLIYLPYLLGERSPWWNSNARGAFVGLNASTGKIDMLRSCMEGVAFNLKIILNSLEKSLGPLSMRVIGGGAKNKTWLKILASVWGREIGIPKHLSQATSLGAILCAGIGSGIFNDFSVIEKINPIESAIPPDEKLAHAYESRYDIFIKTYKALVPVYEALRQSGG</sequence>
<dbReference type="PATRIC" id="fig|1125699.3.peg.1310"/>
<dbReference type="InterPro" id="IPR018484">
    <property type="entry name" value="FGGY_N"/>
</dbReference>
<dbReference type="HOGENOM" id="CLU_009281_3_0_12"/>
<evidence type="ECO:0000256" key="2">
    <source>
        <dbReference type="ARBA" id="ARBA00022679"/>
    </source>
</evidence>
<dbReference type="OrthoDB" id="9805576at2"/>
<dbReference type="GO" id="GO:0005975">
    <property type="term" value="P:carbohydrate metabolic process"/>
    <property type="evidence" value="ECO:0007669"/>
    <property type="project" value="InterPro"/>
</dbReference>
<dbReference type="RefSeq" id="WP_016525577.1">
    <property type="nucleotide sequence ID" value="NZ_KE332518.1"/>
</dbReference>
<dbReference type="EMBL" id="ATFF01000006">
    <property type="protein sequence ID" value="EPF30966.1"/>
    <property type="molecule type" value="Genomic_DNA"/>
</dbReference>
<dbReference type="Pfam" id="PF00370">
    <property type="entry name" value="FGGY_N"/>
    <property type="match status" value="1"/>
</dbReference>